<name>A0A8J4QA56_9ROSI</name>
<dbReference type="Proteomes" id="UP000737018">
    <property type="component" value="Unassembled WGS sequence"/>
</dbReference>
<dbReference type="EMBL" id="JRKL02009613">
    <property type="protein sequence ID" value="KAF3946266.1"/>
    <property type="molecule type" value="Genomic_DNA"/>
</dbReference>
<keyword evidence="2" id="KW-1185">Reference proteome</keyword>
<comment type="caution">
    <text evidence="1">The sequence shown here is derived from an EMBL/GenBank/DDBJ whole genome shotgun (WGS) entry which is preliminary data.</text>
</comment>
<sequence length="136" mass="15734">MLFMDFFGINEETHLSEYDFPRMIEPEEIDQSTVDPKFDQFDELVSRQQSLCRPHQYFGQISLSLPHFDSAKFRPNPTKSLPDLAKSSPFITRLTNSTFDHHPMRHDSMCLVGQLQVSFFPNQSVPFTTSMAGRTL</sequence>
<evidence type="ECO:0000313" key="1">
    <source>
        <dbReference type="EMBL" id="KAF3946266.1"/>
    </source>
</evidence>
<evidence type="ECO:0000313" key="2">
    <source>
        <dbReference type="Proteomes" id="UP000737018"/>
    </source>
</evidence>
<proteinExistence type="predicted"/>
<dbReference type="AlphaFoldDB" id="A0A8J4QA56"/>
<organism evidence="1 2">
    <name type="scientific">Castanea mollissima</name>
    <name type="common">Chinese chestnut</name>
    <dbReference type="NCBI Taxonomy" id="60419"/>
    <lineage>
        <taxon>Eukaryota</taxon>
        <taxon>Viridiplantae</taxon>
        <taxon>Streptophyta</taxon>
        <taxon>Embryophyta</taxon>
        <taxon>Tracheophyta</taxon>
        <taxon>Spermatophyta</taxon>
        <taxon>Magnoliopsida</taxon>
        <taxon>eudicotyledons</taxon>
        <taxon>Gunneridae</taxon>
        <taxon>Pentapetalae</taxon>
        <taxon>rosids</taxon>
        <taxon>fabids</taxon>
        <taxon>Fagales</taxon>
        <taxon>Fagaceae</taxon>
        <taxon>Castanea</taxon>
    </lineage>
</organism>
<reference evidence="1" key="1">
    <citation type="submission" date="2020-03" db="EMBL/GenBank/DDBJ databases">
        <title>Castanea mollissima Vanexum genome sequencing.</title>
        <authorList>
            <person name="Staton M."/>
        </authorList>
    </citation>
    <scope>NUCLEOTIDE SEQUENCE</scope>
    <source>
        <tissue evidence="1">Leaf</tissue>
    </source>
</reference>
<dbReference type="OrthoDB" id="3833at2759"/>
<protein>
    <submittedName>
        <fullName evidence="1">Uncharacterized protein</fullName>
    </submittedName>
</protein>
<accession>A0A8J4QA56</accession>
<gene>
    <name evidence="1" type="ORF">CMV_027451</name>
</gene>